<sequence length="98" mass="10991">MSGLTIACGEMVHSTISATNETIGTKSALTEKIRRGVQTLPYRYNVTAQPRRRRLPHNLTGPHPFFIVAVPFPHYCLTIRNPNHFLEISFELASGSRV</sequence>
<proteinExistence type="predicted"/>
<gene>
    <name evidence="1" type="ORF">KOR42_13140</name>
</gene>
<keyword evidence="2" id="KW-1185">Reference proteome</keyword>
<evidence type="ECO:0000313" key="2">
    <source>
        <dbReference type="Proteomes" id="UP000317243"/>
    </source>
</evidence>
<organism evidence="1 2">
    <name type="scientific">Thalassoglobus neptunius</name>
    <dbReference type="NCBI Taxonomy" id="1938619"/>
    <lineage>
        <taxon>Bacteria</taxon>
        <taxon>Pseudomonadati</taxon>
        <taxon>Planctomycetota</taxon>
        <taxon>Planctomycetia</taxon>
        <taxon>Planctomycetales</taxon>
        <taxon>Planctomycetaceae</taxon>
        <taxon>Thalassoglobus</taxon>
    </lineage>
</organism>
<accession>A0A5C5X4L5</accession>
<reference evidence="1 2" key="1">
    <citation type="submission" date="2019-02" db="EMBL/GenBank/DDBJ databases">
        <title>Deep-cultivation of Planctomycetes and their phenomic and genomic characterization uncovers novel biology.</title>
        <authorList>
            <person name="Wiegand S."/>
            <person name="Jogler M."/>
            <person name="Boedeker C."/>
            <person name="Pinto D."/>
            <person name="Vollmers J."/>
            <person name="Rivas-Marin E."/>
            <person name="Kohn T."/>
            <person name="Peeters S.H."/>
            <person name="Heuer A."/>
            <person name="Rast P."/>
            <person name="Oberbeckmann S."/>
            <person name="Bunk B."/>
            <person name="Jeske O."/>
            <person name="Meyerdierks A."/>
            <person name="Storesund J.E."/>
            <person name="Kallscheuer N."/>
            <person name="Luecker S."/>
            <person name="Lage O.M."/>
            <person name="Pohl T."/>
            <person name="Merkel B.J."/>
            <person name="Hornburger P."/>
            <person name="Mueller R.-W."/>
            <person name="Bruemmer F."/>
            <person name="Labrenz M."/>
            <person name="Spormann A.M."/>
            <person name="Op Den Camp H."/>
            <person name="Overmann J."/>
            <person name="Amann R."/>
            <person name="Jetten M.S.M."/>
            <person name="Mascher T."/>
            <person name="Medema M.H."/>
            <person name="Devos D.P."/>
            <person name="Kaster A.-K."/>
            <person name="Ovreas L."/>
            <person name="Rohde M."/>
            <person name="Galperin M.Y."/>
            <person name="Jogler C."/>
        </authorList>
    </citation>
    <scope>NUCLEOTIDE SEQUENCE [LARGE SCALE GENOMIC DNA]</scope>
    <source>
        <strain evidence="1 2">KOR42</strain>
    </source>
</reference>
<comment type="caution">
    <text evidence="1">The sequence shown here is derived from an EMBL/GenBank/DDBJ whole genome shotgun (WGS) entry which is preliminary data.</text>
</comment>
<protein>
    <submittedName>
        <fullName evidence="1">Uncharacterized protein</fullName>
    </submittedName>
</protein>
<dbReference type="AlphaFoldDB" id="A0A5C5X4L5"/>
<dbReference type="Proteomes" id="UP000317243">
    <property type="component" value="Unassembled WGS sequence"/>
</dbReference>
<evidence type="ECO:0000313" key="1">
    <source>
        <dbReference type="EMBL" id="TWT57946.1"/>
    </source>
</evidence>
<dbReference type="EMBL" id="SIHI01000001">
    <property type="protein sequence ID" value="TWT57946.1"/>
    <property type="molecule type" value="Genomic_DNA"/>
</dbReference>
<name>A0A5C5X4L5_9PLAN</name>